<gene>
    <name evidence="4" type="ORF">BS639_01775</name>
    <name evidence="3" type="ORF">ITX54_19700</name>
</gene>
<evidence type="ECO:0000313" key="5">
    <source>
        <dbReference type="Proteomes" id="UP000192722"/>
    </source>
</evidence>
<organism evidence="3 6">
    <name type="scientific">Rouxiella silvae</name>
    <dbReference type="NCBI Taxonomy" id="1646373"/>
    <lineage>
        <taxon>Bacteria</taxon>
        <taxon>Pseudomonadati</taxon>
        <taxon>Pseudomonadota</taxon>
        <taxon>Gammaproteobacteria</taxon>
        <taxon>Enterobacterales</taxon>
        <taxon>Yersiniaceae</taxon>
        <taxon>Rouxiella</taxon>
    </lineage>
</organism>
<dbReference type="PANTHER" id="PTHR43709:SF3">
    <property type="entry name" value="ISOMERASE YBHH-RELATED"/>
    <property type="match status" value="1"/>
</dbReference>
<protein>
    <submittedName>
        <fullName evidence="3">4-oxalomesaconate tautomerase</fullName>
        <ecNumber evidence="3">5.3.2.8</ecNumber>
    </submittedName>
</protein>
<name>A0AA41BYN7_9GAMM</name>
<sequence>MLQTRIPCMLMRGGTSKGAFFLADDLPTDPTLRDSVLLAVMGSPDPRQIDGVGGADPLTSKVAIIRRSQRDDADIDYLFAQVNVDKAVVDFGQNCGNILAAVGPYAIEQGLIEPLDKLTPVRIFMENTGQIAIAHVPTPQGYVEYEGSLRIDGVPRTAAEILIEFADIAGSNCGSLLPTGNVIDRFDGIEVTCIDNGMPVVLLRAASLGRTGYETRQQLDNDAELKARLESIRLQAGPKMNLGDVAQRTVPKMTLIAEPRNGGALTSRTFIPHRCHASIGVLGAVSVATACLLPESVTQGLATVPQGLHPRISVEHPSGEFSVELQINPAAVGEESVIGCGLLRTARLLFSGYVAIPGSLWDGPHAVVEKEKR</sequence>
<proteinExistence type="inferred from homology"/>
<dbReference type="EMBL" id="JADMKS010000008">
    <property type="protein sequence ID" value="MBF6638893.1"/>
    <property type="molecule type" value="Genomic_DNA"/>
</dbReference>
<reference evidence="4 5" key="2">
    <citation type="journal article" date="2017" name="Int. J. Syst. Evol. Microbiol.">
        <title>Rouxiella badensis sp. nov. and Rouxiella silvae sp. nov. isolated from peat bog soil in Germany and emendation of the genus description.</title>
        <authorList>
            <person name="Le Fleche-Mateos A."/>
            <person name="Kugler J.H."/>
            <person name="Hansen S.H."/>
            <person name="Syldatk C."/>
            <person name="Hausmann R."/>
            <person name="Lomprez F."/>
            <person name="Vandenbogaert M."/>
            <person name="Manuguerra J.C."/>
            <person name="Grimont P.A."/>
        </authorList>
    </citation>
    <scope>NUCLEOTIDE SEQUENCE [LARGE SCALE GENOMIC DNA]</scope>
    <source>
        <strain evidence="4 5">213</strain>
    </source>
</reference>
<evidence type="ECO:0000313" key="6">
    <source>
        <dbReference type="Proteomes" id="UP000705283"/>
    </source>
</evidence>
<dbReference type="AlphaFoldDB" id="A0AA41BYN7"/>
<dbReference type="InterPro" id="IPR007400">
    <property type="entry name" value="PrpF-like"/>
</dbReference>
<evidence type="ECO:0000256" key="2">
    <source>
        <dbReference type="ARBA" id="ARBA00023235"/>
    </source>
</evidence>
<reference evidence="3" key="4">
    <citation type="submission" date="2022-09" db="EMBL/GenBank/DDBJ databases">
        <title>Rouxiella aceris sp. nov., isolated from tree sap and emended description of the genus Rhouxiella.</title>
        <authorList>
            <person name="Kim I.S."/>
        </authorList>
    </citation>
    <scope>NUCLEOTIDE SEQUENCE</scope>
    <source>
        <strain evidence="3">SAP-2</strain>
    </source>
</reference>
<reference evidence="3" key="3">
    <citation type="submission" date="2020-11" db="EMBL/GenBank/DDBJ databases">
        <authorList>
            <person name="Lee S.D."/>
        </authorList>
    </citation>
    <scope>NUCLEOTIDE SEQUENCE</scope>
    <source>
        <strain evidence="3">SAP-2</strain>
    </source>
</reference>
<dbReference type="EMBL" id="MRWD01000002">
    <property type="protein sequence ID" value="ORJ23101.1"/>
    <property type="molecule type" value="Genomic_DNA"/>
</dbReference>
<evidence type="ECO:0000313" key="4">
    <source>
        <dbReference type="EMBL" id="ORJ23101.1"/>
    </source>
</evidence>
<comment type="similarity">
    <text evidence="1">Belongs to the PrpF family.</text>
</comment>
<keyword evidence="5" id="KW-1185">Reference proteome</keyword>
<comment type="caution">
    <text evidence="3">The sequence shown here is derived from an EMBL/GenBank/DDBJ whole genome shotgun (WGS) entry which is preliminary data.</text>
</comment>
<dbReference type="NCBIfam" id="NF033377">
    <property type="entry name" value="OMA_tautomer"/>
    <property type="match status" value="1"/>
</dbReference>
<dbReference type="EC" id="5.3.2.8" evidence="3"/>
<dbReference type="Proteomes" id="UP000192722">
    <property type="component" value="Unassembled WGS sequence"/>
</dbReference>
<dbReference type="InterPro" id="IPR047687">
    <property type="entry name" value="OMA_tautomer-like"/>
</dbReference>
<keyword evidence="2 3" id="KW-0413">Isomerase</keyword>
<dbReference type="Pfam" id="PF04303">
    <property type="entry name" value="PrpF"/>
    <property type="match status" value="1"/>
</dbReference>
<dbReference type="PANTHER" id="PTHR43709">
    <property type="entry name" value="ACONITATE ISOMERASE-RELATED"/>
    <property type="match status" value="1"/>
</dbReference>
<evidence type="ECO:0000313" key="3">
    <source>
        <dbReference type="EMBL" id="MBF6638893.1"/>
    </source>
</evidence>
<reference evidence="4" key="1">
    <citation type="submission" date="2016-12" db="EMBL/GenBank/DDBJ databases">
        <authorList>
            <person name="Le Fleche-Mateos A."/>
        </authorList>
    </citation>
    <scope>NUCLEOTIDE SEQUENCE</scope>
    <source>
        <strain evidence="4">213</strain>
    </source>
</reference>
<evidence type="ECO:0000256" key="1">
    <source>
        <dbReference type="ARBA" id="ARBA00007673"/>
    </source>
</evidence>
<dbReference type="Gene3D" id="3.10.310.10">
    <property type="entry name" value="Diaminopimelate Epimerase, Chain A, domain 1"/>
    <property type="match status" value="2"/>
</dbReference>
<dbReference type="SUPFAM" id="SSF54506">
    <property type="entry name" value="Diaminopimelate epimerase-like"/>
    <property type="match status" value="2"/>
</dbReference>
<dbReference type="GO" id="GO:0016853">
    <property type="term" value="F:isomerase activity"/>
    <property type="evidence" value="ECO:0007669"/>
    <property type="project" value="UniProtKB-KW"/>
</dbReference>
<dbReference type="RefSeq" id="WP_084982088.1">
    <property type="nucleotide sequence ID" value="NZ_CBCSCF010000006.1"/>
</dbReference>
<accession>A0AA41BYN7</accession>
<dbReference type="Proteomes" id="UP000705283">
    <property type="component" value="Unassembled WGS sequence"/>
</dbReference>